<dbReference type="MGI" id="MGI:3642231">
    <property type="gene designation" value="Gm10777"/>
</dbReference>
<proteinExistence type="evidence at transcript level"/>
<reference evidence="2" key="8">
    <citation type="journal article" date="2005" name="Science">
        <title>Antisense Transcription in the Mammalian Transcriptome.</title>
        <authorList>
            <consortium name="RIKEN Genome Exploration Research Group and Genome Science Group (Genome Network Project Core Group) and the FANTOM Consortium"/>
        </authorList>
    </citation>
    <scope>NUCLEOTIDE SEQUENCE</scope>
    <source>
        <strain evidence="2">NOD</strain>
        <tissue evidence="2">Activated spleen</tissue>
    </source>
</reference>
<reference evidence="2" key="5">
    <citation type="journal article" date="2002" name="Nature">
        <title>Analysis of the mouse transcriptome based on functional annotation of 60,770 full-length cDNAs.</title>
        <authorList>
            <consortium name="The FANTOM Consortium and the RIKEN Genome Exploration Research Group Phase I and II Team"/>
        </authorList>
    </citation>
    <scope>NUCLEOTIDE SEQUENCE</scope>
    <source>
        <strain evidence="2">NOD</strain>
        <tissue evidence="2">Activated spleen</tissue>
    </source>
</reference>
<reference evidence="2" key="1">
    <citation type="journal article" date="1999" name="Methods Enzymol.">
        <title>High-efficiency full-length cDNA cloning.</title>
        <authorList>
            <person name="Carninci P."/>
            <person name="Hayashizaki Y."/>
        </authorList>
    </citation>
    <scope>NUCLEOTIDE SEQUENCE</scope>
    <source>
        <strain evidence="2">NOD</strain>
        <tissue evidence="2">Activated spleen</tissue>
    </source>
</reference>
<dbReference type="AGR" id="MGI:3642231"/>
<sequence length="54" mass="6345">MRVCVFYLLNFFHVHECFCFNVCVHQLGVWYPQKTKEDIRCSATGAMDNFVPPC</sequence>
<feature type="signal peptide" evidence="1">
    <location>
        <begin position="1"/>
        <end position="19"/>
    </location>
</feature>
<evidence type="ECO:0000313" key="3">
    <source>
        <dbReference type="MGI" id="MGI:3642231"/>
    </source>
</evidence>
<evidence type="ECO:0000313" key="2">
    <source>
        <dbReference type="EMBL" id="BAE42884.1"/>
    </source>
</evidence>
<reference evidence="2" key="3">
    <citation type="journal article" date="2000" name="Genome Res.">
        <title>RIKEN integrated sequence analysis (RISA) system--384-format sequencing pipeline with 384 multicapillary sequencer.</title>
        <authorList>
            <person name="Shibata K."/>
            <person name="Itoh M."/>
            <person name="Aizawa K."/>
            <person name="Nagaoka S."/>
            <person name="Sasaki N."/>
            <person name="Carninci P."/>
            <person name="Konno H."/>
            <person name="Akiyama J."/>
            <person name="Nishi K."/>
            <person name="Kitsunai T."/>
            <person name="Tashiro H."/>
            <person name="Itoh M."/>
            <person name="Sumi N."/>
            <person name="Ishii Y."/>
            <person name="Nakamura S."/>
            <person name="Hazama M."/>
            <person name="Nishine T."/>
            <person name="Harada A."/>
            <person name="Yamamoto R."/>
            <person name="Matsumoto H."/>
            <person name="Sakaguchi S."/>
            <person name="Ikegami T."/>
            <person name="Kashiwagi K."/>
            <person name="Fujiwake S."/>
            <person name="Inoue K."/>
            <person name="Togawa Y."/>
            <person name="Izawa M."/>
            <person name="Ohara E."/>
            <person name="Watahiki M."/>
            <person name="Yoneda Y."/>
            <person name="Ishikawa T."/>
            <person name="Ozawa K."/>
            <person name="Tanaka T."/>
            <person name="Matsuura S."/>
            <person name="Kawai J."/>
            <person name="Okazaki Y."/>
            <person name="Muramatsu M."/>
            <person name="Inoue Y."/>
            <person name="Kira A."/>
            <person name="Hayashizaki Y."/>
        </authorList>
    </citation>
    <scope>NUCLEOTIDE SEQUENCE</scope>
    <source>
        <strain evidence="2">NOD</strain>
        <tissue evidence="2">Activated spleen</tissue>
    </source>
</reference>
<gene>
    <name evidence="3" type="primary">Gm10777</name>
</gene>
<reference evidence="2" key="2">
    <citation type="journal article" date="2000" name="Genome Res.">
        <title>Normalization and subtraction of cap-trapper-selected cDNAs to prepare full-length cDNA libraries for rapid discovery of new genes.</title>
        <authorList>
            <person name="Carninci P."/>
            <person name="Shibata Y."/>
            <person name="Hayatsu N."/>
            <person name="Sugahara Y."/>
            <person name="Shibata K."/>
            <person name="Itoh M."/>
            <person name="Konno H."/>
            <person name="Okazaki Y."/>
            <person name="Muramatsu M."/>
            <person name="Hayashizaki Y."/>
        </authorList>
    </citation>
    <scope>NUCLEOTIDE SEQUENCE</scope>
    <source>
        <strain evidence="2">NOD</strain>
        <tissue evidence="2">Activated spleen</tissue>
    </source>
</reference>
<keyword evidence="1" id="KW-0732">Signal</keyword>
<dbReference type="AlphaFoldDB" id="Q3T9Y6"/>
<dbReference type="EMBL" id="AK172211">
    <property type="protein sequence ID" value="BAE42884.1"/>
    <property type="molecule type" value="mRNA"/>
</dbReference>
<reference evidence="2" key="4">
    <citation type="journal article" date="2001" name="Nature">
        <title>Functional annotation of a full-length mouse cDNA collection.</title>
        <authorList>
            <consortium name="The RIKEN Genome Exploration Research Group Phase II Team and the FANTOM Consortium"/>
        </authorList>
    </citation>
    <scope>NUCLEOTIDE SEQUENCE</scope>
    <source>
        <strain evidence="2">NOD</strain>
        <tissue evidence="2">Activated spleen</tissue>
    </source>
</reference>
<protein>
    <submittedName>
        <fullName evidence="2">Uncharacterized protein</fullName>
    </submittedName>
</protein>
<organism evidence="2">
    <name type="scientific">Mus musculus</name>
    <name type="common">Mouse</name>
    <dbReference type="NCBI Taxonomy" id="10090"/>
    <lineage>
        <taxon>Eukaryota</taxon>
        <taxon>Metazoa</taxon>
        <taxon>Chordata</taxon>
        <taxon>Craniata</taxon>
        <taxon>Vertebrata</taxon>
        <taxon>Euteleostomi</taxon>
        <taxon>Mammalia</taxon>
        <taxon>Eutheria</taxon>
        <taxon>Euarchontoglires</taxon>
        <taxon>Glires</taxon>
        <taxon>Rodentia</taxon>
        <taxon>Myomorpha</taxon>
        <taxon>Muroidea</taxon>
        <taxon>Muridae</taxon>
        <taxon>Murinae</taxon>
        <taxon>Mus</taxon>
        <taxon>Mus</taxon>
    </lineage>
</organism>
<name>Q3T9Y6_MOUSE</name>
<reference evidence="2" key="6">
    <citation type="submission" date="2004-04" db="EMBL/GenBank/DDBJ databases">
        <authorList>
            <person name="Arakawa T."/>
            <person name="Carninci P."/>
            <person name="Fukuda S."/>
            <person name="Hashizume W."/>
            <person name="Hayashida K."/>
            <person name="Hori F."/>
            <person name="Iida J."/>
            <person name="Imamura K."/>
            <person name="Imotani K."/>
            <person name="Itoh M."/>
            <person name="Kanagawa S."/>
            <person name="Kawai J."/>
            <person name="Kojima M."/>
            <person name="Konno H."/>
            <person name="Murata M."/>
            <person name="Nakamura M."/>
            <person name="Ninomiya N."/>
            <person name="Nishiyori H."/>
            <person name="Nomura K."/>
            <person name="Ohno M."/>
            <person name="Sakazume N."/>
            <person name="Sano H."/>
            <person name="Sasaki D."/>
            <person name="Shibata K."/>
            <person name="Shiraki T."/>
            <person name="Tagami M."/>
            <person name="Tagami Y."/>
            <person name="Waki K."/>
            <person name="Watahiki A."/>
            <person name="Muramatsu M."/>
            <person name="Hayashizaki Y."/>
        </authorList>
    </citation>
    <scope>NUCLEOTIDE SEQUENCE</scope>
    <source>
        <strain evidence="2">NOD</strain>
        <tissue evidence="2">Activated spleen</tissue>
    </source>
</reference>
<accession>Q3T9Y6</accession>
<evidence type="ECO:0000256" key="1">
    <source>
        <dbReference type="SAM" id="SignalP"/>
    </source>
</evidence>
<feature type="chain" id="PRO_5004229388" evidence="1">
    <location>
        <begin position="20"/>
        <end position="54"/>
    </location>
</feature>
<reference evidence="2" key="7">
    <citation type="journal article" date="2005" name="Science">
        <title>The Transcriptional Landscape of the Mammalian Genome.</title>
        <authorList>
            <consortium name="The FANTOM Consortium"/>
            <consortium name="Riken Genome Exploration Research Group and Genome Science Group (Genome Network Project Core Group)"/>
        </authorList>
    </citation>
    <scope>NUCLEOTIDE SEQUENCE</scope>
    <source>
        <strain evidence="2">NOD</strain>
        <tissue evidence="2">Activated spleen</tissue>
    </source>
</reference>